<feature type="domain" description="Sporulation stage II protein D amidase enhancer LytB N-terminal" evidence="1">
    <location>
        <begin position="39"/>
        <end position="118"/>
    </location>
</feature>
<evidence type="ECO:0000313" key="3">
    <source>
        <dbReference type="Proteomes" id="UP001446032"/>
    </source>
</evidence>
<name>A0ABV1ASD7_9FIRM</name>
<evidence type="ECO:0000313" key="2">
    <source>
        <dbReference type="EMBL" id="MEQ2360286.1"/>
    </source>
</evidence>
<keyword evidence="3" id="KW-1185">Reference proteome</keyword>
<protein>
    <submittedName>
        <fullName evidence="2">SpoIID/LytB domain-containing protein</fullName>
    </submittedName>
</protein>
<proteinExistence type="predicted"/>
<comment type="caution">
    <text evidence="2">The sequence shown here is derived from an EMBL/GenBank/DDBJ whole genome shotgun (WGS) entry which is preliminary data.</text>
</comment>
<gene>
    <name evidence="2" type="ORF">WMO75_18585</name>
</gene>
<dbReference type="InterPro" id="IPR013693">
    <property type="entry name" value="SpoIID/LytB_N"/>
</dbReference>
<dbReference type="Pfam" id="PF08486">
    <property type="entry name" value="SpoIID"/>
    <property type="match status" value="1"/>
</dbReference>
<organism evidence="2 3">
    <name type="scientific">Blautia intestinihominis</name>
    <dbReference type="NCBI Taxonomy" id="3133152"/>
    <lineage>
        <taxon>Bacteria</taxon>
        <taxon>Bacillati</taxon>
        <taxon>Bacillota</taxon>
        <taxon>Clostridia</taxon>
        <taxon>Lachnospirales</taxon>
        <taxon>Lachnospiraceae</taxon>
        <taxon>Blautia</taxon>
    </lineage>
</organism>
<dbReference type="EMBL" id="JBBMEI010000121">
    <property type="protein sequence ID" value="MEQ2360286.1"/>
    <property type="molecule type" value="Genomic_DNA"/>
</dbReference>
<reference evidence="2 3" key="1">
    <citation type="submission" date="2024-03" db="EMBL/GenBank/DDBJ databases">
        <title>Human intestinal bacterial collection.</title>
        <authorList>
            <person name="Pauvert C."/>
            <person name="Hitch T.C.A."/>
            <person name="Clavel T."/>
        </authorList>
    </citation>
    <scope>NUCLEOTIDE SEQUENCE [LARGE SCALE GENOMIC DNA]</scope>
    <source>
        <strain evidence="2 3">CLA-AA-H95</strain>
    </source>
</reference>
<dbReference type="Proteomes" id="UP001446032">
    <property type="component" value="Unassembled WGS sequence"/>
</dbReference>
<dbReference type="RefSeq" id="WP_022213442.1">
    <property type="nucleotide sequence ID" value="NZ_JBBMEI010000121.1"/>
</dbReference>
<accession>A0ABV1ASD7</accession>
<evidence type="ECO:0000259" key="1">
    <source>
        <dbReference type="Pfam" id="PF08486"/>
    </source>
</evidence>
<sequence length="277" mass="31417">MKRKSVFNLSKILVFALLPYLSVSVINGSERILLNYRPDSEVYLTAVLSCQISPDYELQTVEAQAVIARSNLFRKFAEEENRLDVLREMGKSIKNQWKWWISDEIYEDAVENTEGKVLLVDGKLDLVPYHEISGGTTRDGETVFGSSEYQYLKSVDSSADKNSPDYFSSTYISERQLPKELEIKERDSAGYVLSLQADDKILEGEMFALGMGLPSSNFSIQKTGSKVRFLCRGKGHGLGFSQYGGNELAKDGSLWEEILEEYFPEMEISTYDRNDLL</sequence>